<dbReference type="Pfam" id="PF06799">
    <property type="entry name" value="CGLD27-like"/>
    <property type="match status" value="1"/>
</dbReference>
<evidence type="ECO:0000313" key="3">
    <source>
        <dbReference type="Proteomes" id="UP000607281"/>
    </source>
</evidence>
<dbReference type="RefSeq" id="WP_190407665.1">
    <property type="nucleotide sequence ID" value="NZ_JACJRF010000021.1"/>
</dbReference>
<dbReference type="InterPro" id="IPR009631">
    <property type="entry name" value="CGLD27-like"/>
</dbReference>
<proteinExistence type="predicted"/>
<protein>
    <submittedName>
        <fullName evidence="2">CGLD27 family protein</fullName>
    </submittedName>
</protein>
<feature type="transmembrane region" description="Helical" evidence="1">
    <location>
        <begin position="44"/>
        <end position="63"/>
    </location>
</feature>
<feature type="transmembrane region" description="Helical" evidence="1">
    <location>
        <begin position="147"/>
        <end position="165"/>
    </location>
</feature>
<keyword evidence="1" id="KW-1133">Transmembrane helix</keyword>
<keyword evidence="1" id="KW-0472">Membrane</keyword>
<dbReference type="Proteomes" id="UP000607281">
    <property type="component" value="Unassembled WGS sequence"/>
</dbReference>
<name>A0ABR8CS50_9NOST</name>
<organism evidence="2 3">
    <name type="scientific">Anabaena subtropica FACHB-260</name>
    <dbReference type="NCBI Taxonomy" id="2692884"/>
    <lineage>
        <taxon>Bacteria</taxon>
        <taxon>Bacillati</taxon>
        <taxon>Cyanobacteriota</taxon>
        <taxon>Cyanophyceae</taxon>
        <taxon>Nostocales</taxon>
        <taxon>Nostocaceae</taxon>
        <taxon>Anabaena</taxon>
    </lineage>
</organism>
<dbReference type="PANTHER" id="PTHR34214:SF3">
    <property type="entry name" value="PROTEIN CONSERVED IN THE GREEN LINEAGE AND DIATOMS 27, CHLOROPLASTIC"/>
    <property type="match status" value="1"/>
</dbReference>
<dbReference type="EMBL" id="JACJRF010000021">
    <property type="protein sequence ID" value="MBD2345224.1"/>
    <property type="molecule type" value="Genomic_DNA"/>
</dbReference>
<comment type="caution">
    <text evidence="2">The sequence shown here is derived from an EMBL/GenBank/DDBJ whole genome shotgun (WGS) entry which is preliminary data.</text>
</comment>
<keyword evidence="3" id="KW-1185">Reference proteome</keyword>
<sequence length="166" mass="19208">MMKSSLANCPVPVDQQPLNEYEELKTSWLFRDCALNWWEYAKKLAWIWGLSWLIAGPVASASYQPNKQLIHFLLVGAAGASVGVVLSLLRLYLGWLYVRDRLYSMTVFYEESGWYDGQTWIKPQEVLTRDRLIVTYEIKPILQRLQFTFAGLAGVFLIGTIVWHLF</sequence>
<keyword evidence="1" id="KW-0812">Transmembrane</keyword>
<reference evidence="2 3" key="1">
    <citation type="journal article" date="2020" name="ISME J.">
        <title>Comparative genomics reveals insights into cyanobacterial evolution and habitat adaptation.</title>
        <authorList>
            <person name="Chen M.Y."/>
            <person name="Teng W.K."/>
            <person name="Zhao L."/>
            <person name="Hu C.X."/>
            <person name="Zhou Y.K."/>
            <person name="Han B.P."/>
            <person name="Song L.R."/>
            <person name="Shu W.S."/>
        </authorList>
    </citation>
    <scope>NUCLEOTIDE SEQUENCE [LARGE SCALE GENOMIC DNA]</scope>
    <source>
        <strain evidence="2 3">FACHB-260</strain>
    </source>
</reference>
<gene>
    <name evidence="2" type="ORF">H6G18_13860</name>
</gene>
<feature type="transmembrane region" description="Helical" evidence="1">
    <location>
        <begin position="69"/>
        <end position="93"/>
    </location>
</feature>
<evidence type="ECO:0000256" key="1">
    <source>
        <dbReference type="SAM" id="Phobius"/>
    </source>
</evidence>
<dbReference type="PANTHER" id="PTHR34214">
    <property type="match status" value="1"/>
</dbReference>
<accession>A0ABR8CS50</accession>
<evidence type="ECO:0000313" key="2">
    <source>
        <dbReference type="EMBL" id="MBD2345224.1"/>
    </source>
</evidence>